<gene>
    <name evidence="1" type="primary">42</name>
    <name evidence="1" type="ORF">JAWNSKI_42</name>
</gene>
<dbReference type="OrthoDB" id="26656at10239"/>
<organism evidence="1 2">
    <name type="scientific">Arthrobacter phage Jawnski</name>
    <dbReference type="NCBI Taxonomy" id="1772327"/>
    <lineage>
        <taxon>Viruses</taxon>
        <taxon>Duplodnaviria</taxon>
        <taxon>Heunggongvirae</taxon>
        <taxon>Uroviricota</taxon>
        <taxon>Caudoviricetes</taxon>
        <taxon>Berryhillviridae</taxon>
        <taxon>Jawnskivirus</taxon>
        <taxon>Jawnskivirus jawnski</taxon>
        <taxon>Marthavirus jawnski</taxon>
    </lineage>
</organism>
<accession>A0A0U4JRZ6</accession>
<dbReference type="Proteomes" id="UP000226460">
    <property type="component" value="Segment"/>
</dbReference>
<dbReference type="EMBL" id="KU160651">
    <property type="protein sequence ID" value="ALY09371.1"/>
    <property type="molecule type" value="Genomic_DNA"/>
</dbReference>
<name>A0A0U4JRZ6_9CAUD</name>
<dbReference type="GeneID" id="40077446"/>
<dbReference type="KEGG" id="vg:40077446"/>
<evidence type="ECO:0000313" key="2">
    <source>
        <dbReference type="Proteomes" id="UP000226460"/>
    </source>
</evidence>
<reference evidence="1 2" key="1">
    <citation type="submission" date="2015-11" db="EMBL/GenBank/DDBJ databases">
        <authorList>
            <person name="Gant O."/>
            <person name="Schneider V.M."/>
            <person name="Bowman C.A."/>
            <person name="Russell D.A."/>
            <person name="Pope W.H."/>
            <person name="Jacobs-Sera D."/>
            <person name="Hendrix R.W."/>
            <person name="Hatfull G.F."/>
        </authorList>
    </citation>
    <scope>NUCLEOTIDE SEQUENCE [LARGE SCALE GENOMIC DNA]</scope>
</reference>
<evidence type="ECO:0000313" key="1">
    <source>
        <dbReference type="EMBL" id="ALY09371.1"/>
    </source>
</evidence>
<proteinExistence type="predicted"/>
<keyword evidence="2" id="KW-1185">Reference proteome</keyword>
<sequence>MTMKFEDLPKSVRAQLHDDLLHEEPGQRAAAEQEVARLQAEVEARELAAETPEQAQERFDRAQAEAAGVPLGFAQLYSKVEAELHGMTPTDSESVGMTAAVVVQLVANYCAAETEPKIKELGRRYEAALTGLREIMLDGNIAQLVVDDEAVARSKHEKPSIVCDPVPMMRRTRFFIEQASE</sequence>
<protein>
    <submittedName>
        <fullName evidence="1">Uncharacterized protein</fullName>
    </submittedName>
</protein>
<dbReference type="RefSeq" id="YP_009601602.1">
    <property type="nucleotide sequence ID" value="NC_041931.1"/>
</dbReference>